<feature type="transmembrane region" description="Helical" evidence="8">
    <location>
        <begin position="231"/>
        <end position="253"/>
    </location>
</feature>
<dbReference type="Gene3D" id="3.40.1710.10">
    <property type="entry name" value="abc type-2 transporter like domain"/>
    <property type="match status" value="1"/>
</dbReference>
<dbReference type="EMBL" id="WTVA01000004">
    <property type="protein sequence ID" value="MZR22908.1"/>
    <property type="molecule type" value="Genomic_DNA"/>
</dbReference>
<dbReference type="RefSeq" id="WP_161339364.1">
    <property type="nucleotide sequence ID" value="NZ_JBHSDG010000004.1"/>
</dbReference>
<comment type="subcellular location">
    <subcellularLocation>
        <location evidence="1">Cell membrane</location>
        <topology evidence="1">Multi-pass membrane protein</topology>
    </subcellularLocation>
</comment>
<proteinExistence type="inferred from homology"/>
<evidence type="ECO:0000256" key="5">
    <source>
        <dbReference type="ARBA" id="ARBA00022692"/>
    </source>
</evidence>
<keyword evidence="7 8" id="KW-0472">Membrane</keyword>
<feature type="transmembrane region" description="Helical" evidence="8">
    <location>
        <begin position="344"/>
        <end position="364"/>
    </location>
</feature>
<dbReference type="AlphaFoldDB" id="A0A845MG02"/>
<dbReference type="PANTHER" id="PTHR30294:SF47">
    <property type="entry name" value="INNER MEMBRANE TRANSPORT PERMEASE YHHJ"/>
    <property type="match status" value="1"/>
</dbReference>
<keyword evidence="3" id="KW-0813">Transport</keyword>
<evidence type="ECO:0000256" key="4">
    <source>
        <dbReference type="ARBA" id="ARBA00022475"/>
    </source>
</evidence>
<evidence type="ECO:0000256" key="7">
    <source>
        <dbReference type="ARBA" id="ARBA00023136"/>
    </source>
</evidence>
<dbReference type="InterPro" id="IPR047817">
    <property type="entry name" value="ABC2_TM_bact-type"/>
</dbReference>
<evidence type="ECO:0000256" key="1">
    <source>
        <dbReference type="ARBA" id="ARBA00004651"/>
    </source>
</evidence>
<dbReference type="GO" id="GO:0140359">
    <property type="term" value="F:ABC-type transporter activity"/>
    <property type="evidence" value="ECO:0007669"/>
    <property type="project" value="InterPro"/>
</dbReference>
<organism evidence="10 11">
    <name type="scientific">Sneathiella chungangensis</name>
    <dbReference type="NCBI Taxonomy" id="1418234"/>
    <lineage>
        <taxon>Bacteria</taxon>
        <taxon>Pseudomonadati</taxon>
        <taxon>Pseudomonadota</taxon>
        <taxon>Alphaproteobacteria</taxon>
        <taxon>Sneathiellales</taxon>
        <taxon>Sneathiellaceae</taxon>
        <taxon>Sneathiella</taxon>
    </lineage>
</organism>
<dbReference type="OrthoDB" id="9784671at2"/>
<comment type="similarity">
    <text evidence="2">Belongs to the ABC-2 integral membrane protein family.</text>
</comment>
<dbReference type="Proteomes" id="UP000445696">
    <property type="component" value="Unassembled WGS sequence"/>
</dbReference>
<evidence type="ECO:0000256" key="8">
    <source>
        <dbReference type="SAM" id="Phobius"/>
    </source>
</evidence>
<keyword evidence="5 8" id="KW-0812">Transmembrane</keyword>
<feature type="transmembrane region" description="Helical" evidence="8">
    <location>
        <begin position="259"/>
        <end position="281"/>
    </location>
</feature>
<dbReference type="Pfam" id="PF12698">
    <property type="entry name" value="ABC2_membrane_3"/>
    <property type="match status" value="1"/>
</dbReference>
<gene>
    <name evidence="10" type="ORF">GQF03_11245</name>
</gene>
<feature type="domain" description="ABC transmembrane type-2" evidence="9">
    <location>
        <begin position="134"/>
        <end position="370"/>
    </location>
</feature>
<dbReference type="GO" id="GO:0005886">
    <property type="term" value="C:plasma membrane"/>
    <property type="evidence" value="ECO:0007669"/>
    <property type="project" value="UniProtKB-SubCell"/>
</dbReference>
<evidence type="ECO:0000259" key="9">
    <source>
        <dbReference type="PROSITE" id="PS51012"/>
    </source>
</evidence>
<sequence length="376" mass="41181">MFRRISNIYRLGVKELYSVRSDPVLVFLLIWAFTFMVYEVAENAKIEVVNAAVGVLDEDQSALSRRIIDSILPPYFKPAEEIDGRDMDRLLDNGDYIFIIDIPPRFESDLLAGKRPEIQVNVDATAMAIAGNGSSYLASIINSEVSNYLDADGGESSLPVDLIVRVAFNPNVNSTWFMSVMAIINNVTLLAMILTGAALIREREHGTIEHLLVTPVTSVDIMISKVWSNGLIIIVVASVSLVMVVEGILQVPIFGSKPLFILGAVVYLFSVTSFGILLATLAGSMPQFGLLVVLTYIVMNLLSGSTTPLESMPEWLQFVMQFAPSTHYVSFSQSVLFRGAGINIVWPELFAMAGIGAAYFLAAFSRFRKVLDSSSG</sequence>
<evidence type="ECO:0000256" key="2">
    <source>
        <dbReference type="ARBA" id="ARBA00007783"/>
    </source>
</evidence>
<dbReference type="InterPro" id="IPR051449">
    <property type="entry name" value="ABC-2_transporter_component"/>
</dbReference>
<keyword evidence="6 8" id="KW-1133">Transmembrane helix</keyword>
<evidence type="ECO:0000256" key="3">
    <source>
        <dbReference type="ARBA" id="ARBA00022448"/>
    </source>
</evidence>
<feature type="transmembrane region" description="Helical" evidence="8">
    <location>
        <begin position="176"/>
        <end position="200"/>
    </location>
</feature>
<feature type="transmembrane region" description="Helical" evidence="8">
    <location>
        <begin position="21"/>
        <end position="38"/>
    </location>
</feature>
<keyword evidence="4" id="KW-1003">Cell membrane</keyword>
<dbReference type="PROSITE" id="PS51012">
    <property type="entry name" value="ABC_TM2"/>
    <property type="match status" value="1"/>
</dbReference>
<dbReference type="InterPro" id="IPR013525">
    <property type="entry name" value="ABC2_TM"/>
</dbReference>
<evidence type="ECO:0000313" key="11">
    <source>
        <dbReference type="Proteomes" id="UP000445696"/>
    </source>
</evidence>
<reference evidence="10 11" key="1">
    <citation type="journal article" date="2014" name="Int. J. Syst. Evol. Microbiol.">
        <title>Sneathiella chungangensis sp. nov., isolated from a marine sand, and emended description of the genus Sneathiella.</title>
        <authorList>
            <person name="Siamphan C."/>
            <person name="Kim H."/>
            <person name="Lee J.S."/>
            <person name="Kim W."/>
        </authorList>
    </citation>
    <scope>NUCLEOTIDE SEQUENCE [LARGE SCALE GENOMIC DNA]</scope>
    <source>
        <strain evidence="10 11">KCTC 32476</strain>
    </source>
</reference>
<comment type="caution">
    <text evidence="10">The sequence shown here is derived from an EMBL/GenBank/DDBJ whole genome shotgun (WGS) entry which is preliminary data.</text>
</comment>
<evidence type="ECO:0000313" key="10">
    <source>
        <dbReference type="EMBL" id="MZR22908.1"/>
    </source>
</evidence>
<feature type="transmembrane region" description="Helical" evidence="8">
    <location>
        <begin position="288"/>
        <end position="306"/>
    </location>
</feature>
<dbReference type="PANTHER" id="PTHR30294">
    <property type="entry name" value="MEMBRANE COMPONENT OF ABC TRANSPORTER YHHJ-RELATED"/>
    <property type="match status" value="1"/>
</dbReference>
<keyword evidence="11" id="KW-1185">Reference proteome</keyword>
<accession>A0A845MG02</accession>
<name>A0A845MG02_9PROT</name>
<evidence type="ECO:0000256" key="6">
    <source>
        <dbReference type="ARBA" id="ARBA00022989"/>
    </source>
</evidence>
<protein>
    <submittedName>
        <fullName evidence="10">ABC transporter permease</fullName>
    </submittedName>
</protein>